<evidence type="ECO:0000313" key="4">
    <source>
        <dbReference type="Proteomes" id="UP000236604"/>
    </source>
</evidence>
<sequence length="255" mass="28000">MIIERVIEEAQPYLEGLKIKDAVIGISLVGLELSNNYMGVSYVLRENLKSGCSIFPYAQDIIGKDSLEIAEWALTGQDDLQRSIGVTVLTAASRSLPLVDVDTSIHPFSIEITPEDNVCSIGYIPQVANMFNGMVKNVFIFDRGVSQKGGIFGKVLPEEKQKDILPKCEIVFLSGTTVINHSLEYLLSLCKNAREIVLIGASTPMFPDAFVGTGVSILAGSWWDEREKDKIFRNISLAGGISQISKFAIKKNVRV</sequence>
<dbReference type="Proteomes" id="UP000236604">
    <property type="component" value="Unassembled WGS sequence"/>
</dbReference>
<protein>
    <recommendedName>
        <fullName evidence="5">Heavy-metal chelation domain-containing protein</fullName>
    </recommendedName>
</protein>
<comment type="caution">
    <text evidence="3">The sequence shown here is derived from an EMBL/GenBank/DDBJ whole genome shotgun (WGS) entry which is preliminary data.</text>
</comment>
<evidence type="ECO:0008006" key="5">
    <source>
        <dbReference type="Google" id="ProtNLM"/>
    </source>
</evidence>
<evidence type="ECO:0000259" key="2">
    <source>
        <dbReference type="Pfam" id="PF13938"/>
    </source>
</evidence>
<organism evidence="3 4">
    <name type="scientific">Petrotoga mexicana DSM 14811</name>
    <dbReference type="NCBI Taxonomy" id="1122954"/>
    <lineage>
        <taxon>Bacteria</taxon>
        <taxon>Thermotogati</taxon>
        <taxon>Thermotogota</taxon>
        <taxon>Thermotogae</taxon>
        <taxon>Petrotogales</taxon>
        <taxon>Petrotogaceae</taxon>
        <taxon>Petrotoga</taxon>
    </lineage>
</organism>
<name>A0A2K1PAB1_9BACT</name>
<dbReference type="Pfam" id="PF04016">
    <property type="entry name" value="DUF364"/>
    <property type="match status" value="1"/>
</dbReference>
<reference evidence="3 4" key="1">
    <citation type="submission" date="2013-12" db="EMBL/GenBank/DDBJ databases">
        <title>Comparative genomics of Petrotoga isolates.</title>
        <authorList>
            <person name="Nesbo C.L."/>
            <person name="Charchuk R."/>
            <person name="Chow K."/>
        </authorList>
    </citation>
    <scope>NUCLEOTIDE SEQUENCE [LARGE SCALE GENOMIC DNA]</scope>
    <source>
        <strain evidence="3 4">DSM 14811</strain>
    </source>
</reference>
<proteinExistence type="predicted"/>
<dbReference type="RefSeq" id="WP_103076996.1">
    <property type="nucleotide sequence ID" value="NZ_AZRN01000015.1"/>
</dbReference>
<feature type="domain" description="Putative heavy-metal chelation" evidence="1">
    <location>
        <begin position="110"/>
        <end position="253"/>
    </location>
</feature>
<gene>
    <name evidence="3" type="ORF">X927_05130</name>
</gene>
<evidence type="ECO:0000259" key="1">
    <source>
        <dbReference type="Pfam" id="PF04016"/>
    </source>
</evidence>
<dbReference type="InterPro" id="IPR025251">
    <property type="entry name" value="DUF4213"/>
</dbReference>
<feature type="domain" description="DUF4213" evidence="2">
    <location>
        <begin position="7"/>
        <end position="92"/>
    </location>
</feature>
<keyword evidence="4" id="KW-1185">Reference proteome</keyword>
<evidence type="ECO:0000313" key="3">
    <source>
        <dbReference type="EMBL" id="PNR99722.1"/>
    </source>
</evidence>
<dbReference type="EMBL" id="AZRN01000015">
    <property type="protein sequence ID" value="PNR99722.1"/>
    <property type="molecule type" value="Genomic_DNA"/>
</dbReference>
<dbReference type="SUPFAM" id="SSF159713">
    <property type="entry name" value="Dhaf3308-like"/>
    <property type="match status" value="1"/>
</dbReference>
<accession>A0A2K1PAB1</accession>
<dbReference type="Pfam" id="PF13938">
    <property type="entry name" value="DUF4213"/>
    <property type="match status" value="1"/>
</dbReference>
<dbReference type="InterPro" id="IPR007161">
    <property type="entry name" value="DUF364"/>
</dbReference>
<dbReference type="AlphaFoldDB" id="A0A2K1PAB1"/>
<dbReference type="Gene3D" id="3.40.50.11590">
    <property type="match status" value="1"/>
</dbReference>